<reference evidence="2" key="1">
    <citation type="journal article" date="2023" name="Front. Plant Sci.">
        <title>Chromosomal-level genome assembly of Melastoma candidum provides insights into trichome evolution.</title>
        <authorList>
            <person name="Zhong Y."/>
            <person name="Wu W."/>
            <person name="Sun C."/>
            <person name="Zou P."/>
            <person name="Liu Y."/>
            <person name="Dai S."/>
            <person name="Zhou R."/>
        </authorList>
    </citation>
    <scope>NUCLEOTIDE SEQUENCE [LARGE SCALE GENOMIC DNA]</scope>
</reference>
<sequence length="111" mass="12406">MGLDSKIAQVSERERCMCLGDGQQEVNVSRLEHLVVPDRRRARVDGQVVGRAEEVFLVPSTGDETPSPETLLMLFELTVHPDYADSGRLTGVVEPGVRFDLPSSRRRRRCA</sequence>
<evidence type="ECO:0000313" key="1">
    <source>
        <dbReference type="EMBL" id="KAI4386718.1"/>
    </source>
</evidence>
<evidence type="ECO:0000313" key="2">
    <source>
        <dbReference type="Proteomes" id="UP001057402"/>
    </source>
</evidence>
<accession>A0ACB9SAZ0</accession>
<comment type="caution">
    <text evidence="1">The sequence shown here is derived from an EMBL/GenBank/DDBJ whole genome shotgun (WGS) entry which is preliminary data.</text>
</comment>
<keyword evidence="2" id="KW-1185">Reference proteome</keyword>
<organism evidence="1 2">
    <name type="scientific">Melastoma candidum</name>
    <dbReference type="NCBI Taxonomy" id="119954"/>
    <lineage>
        <taxon>Eukaryota</taxon>
        <taxon>Viridiplantae</taxon>
        <taxon>Streptophyta</taxon>
        <taxon>Embryophyta</taxon>
        <taxon>Tracheophyta</taxon>
        <taxon>Spermatophyta</taxon>
        <taxon>Magnoliopsida</taxon>
        <taxon>eudicotyledons</taxon>
        <taxon>Gunneridae</taxon>
        <taxon>Pentapetalae</taxon>
        <taxon>rosids</taxon>
        <taxon>malvids</taxon>
        <taxon>Myrtales</taxon>
        <taxon>Melastomataceae</taxon>
        <taxon>Melastomatoideae</taxon>
        <taxon>Melastomateae</taxon>
        <taxon>Melastoma</taxon>
    </lineage>
</organism>
<proteinExistence type="predicted"/>
<dbReference type="EMBL" id="CM042881">
    <property type="protein sequence ID" value="KAI4386718.1"/>
    <property type="molecule type" value="Genomic_DNA"/>
</dbReference>
<protein>
    <submittedName>
        <fullName evidence="1">Uncharacterized protein</fullName>
    </submittedName>
</protein>
<name>A0ACB9SAZ0_9MYRT</name>
<dbReference type="Proteomes" id="UP001057402">
    <property type="component" value="Chromosome 2"/>
</dbReference>
<gene>
    <name evidence="1" type="ORF">MLD38_004626</name>
</gene>